<evidence type="ECO:0000259" key="2">
    <source>
        <dbReference type="PROSITE" id="PS50943"/>
    </source>
</evidence>
<dbReference type="PROSITE" id="PS50943">
    <property type="entry name" value="HTH_CROC1"/>
    <property type="match status" value="1"/>
</dbReference>
<comment type="caution">
    <text evidence="3">The sequence shown here is derived from an EMBL/GenBank/DDBJ whole genome shotgun (WGS) entry which is preliminary data.</text>
</comment>
<dbReference type="PANTHER" id="PTHR35010">
    <property type="entry name" value="BLL4672 PROTEIN-RELATED"/>
    <property type="match status" value="1"/>
</dbReference>
<dbReference type="Pfam" id="PF13560">
    <property type="entry name" value="HTH_31"/>
    <property type="match status" value="1"/>
</dbReference>
<dbReference type="EMBL" id="BOQN01000002">
    <property type="protein sequence ID" value="GIM88362.1"/>
    <property type="molecule type" value="Genomic_DNA"/>
</dbReference>
<keyword evidence="4" id="KW-1185">Reference proteome</keyword>
<dbReference type="Proteomes" id="UP000677082">
    <property type="component" value="Unassembled WGS sequence"/>
</dbReference>
<dbReference type="GO" id="GO:0003677">
    <property type="term" value="F:DNA binding"/>
    <property type="evidence" value="ECO:0007669"/>
    <property type="project" value="InterPro"/>
</dbReference>
<evidence type="ECO:0000256" key="1">
    <source>
        <dbReference type="SAM" id="MobiDB-lite"/>
    </source>
</evidence>
<reference evidence="3 4" key="1">
    <citation type="submission" date="2021-03" db="EMBL/GenBank/DDBJ databases">
        <title>Whole genome shotgun sequence of Actinoplanes toevensis NBRC 105298.</title>
        <authorList>
            <person name="Komaki H."/>
            <person name="Tamura T."/>
        </authorList>
    </citation>
    <scope>NUCLEOTIDE SEQUENCE [LARGE SCALE GENOMIC DNA]</scope>
    <source>
        <strain evidence="3 4">NBRC 105298</strain>
    </source>
</reference>
<organism evidence="3 4">
    <name type="scientific">Paractinoplanes toevensis</name>
    <dbReference type="NCBI Taxonomy" id="571911"/>
    <lineage>
        <taxon>Bacteria</taxon>
        <taxon>Bacillati</taxon>
        <taxon>Actinomycetota</taxon>
        <taxon>Actinomycetes</taxon>
        <taxon>Micromonosporales</taxon>
        <taxon>Micromonosporaceae</taxon>
        <taxon>Paractinoplanes</taxon>
    </lineage>
</organism>
<dbReference type="Gene3D" id="1.10.260.40">
    <property type="entry name" value="lambda repressor-like DNA-binding domains"/>
    <property type="match status" value="1"/>
</dbReference>
<dbReference type="InterPro" id="IPR041413">
    <property type="entry name" value="MLTR_LBD"/>
</dbReference>
<protein>
    <submittedName>
        <fullName evidence="3">Transcriptional regulator</fullName>
    </submittedName>
</protein>
<dbReference type="PANTHER" id="PTHR35010:SF2">
    <property type="entry name" value="BLL4672 PROTEIN"/>
    <property type="match status" value="1"/>
</dbReference>
<dbReference type="SUPFAM" id="SSF47413">
    <property type="entry name" value="lambda repressor-like DNA-binding domains"/>
    <property type="match status" value="1"/>
</dbReference>
<feature type="domain" description="HTH cro/C1-type" evidence="2">
    <location>
        <begin position="35"/>
        <end position="82"/>
    </location>
</feature>
<gene>
    <name evidence="3" type="ORF">Ato02nite_001550</name>
</gene>
<sequence length="276" mass="30422">MSVGDEIRDFLLARRARITPERAGLSSHGERRVTGLRREEVAQLAGVSTEYYARLERGGARGVSDTVLAALARALQLDEAERGHLFDLVHAANAKPRRRRSGSELRPATLRLLDAMATAPAYVWNGRLDVIEANALGRALFAPMFDTPGVVNQARFLFLDPRAKDFFPDRTDLAHDAVTVLRTEAGRDPYDEPLADLVQDLSGRSPEFRAMWAAHDVGYRRSGVKRFRHPVVGPLTVTFESLAIVTDPDLRLTAGTAEPGSPSEQALRLLDSWTAT</sequence>
<evidence type="ECO:0000313" key="4">
    <source>
        <dbReference type="Proteomes" id="UP000677082"/>
    </source>
</evidence>
<evidence type="ECO:0000313" key="3">
    <source>
        <dbReference type="EMBL" id="GIM88362.1"/>
    </source>
</evidence>
<dbReference type="CDD" id="cd00093">
    <property type="entry name" value="HTH_XRE"/>
    <property type="match status" value="1"/>
</dbReference>
<accession>A0A919T4R9</accession>
<dbReference type="Pfam" id="PF17765">
    <property type="entry name" value="MLTR_LBD"/>
    <property type="match status" value="1"/>
</dbReference>
<proteinExistence type="predicted"/>
<dbReference type="InterPro" id="IPR001387">
    <property type="entry name" value="Cro/C1-type_HTH"/>
</dbReference>
<dbReference type="InterPro" id="IPR010982">
    <property type="entry name" value="Lambda_DNA-bd_dom_sf"/>
</dbReference>
<feature type="region of interest" description="Disordered" evidence="1">
    <location>
        <begin position="255"/>
        <end position="276"/>
    </location>
</feature>
<dbReference type="Gene3D" id="3.30.450.180">
    <property type="match status" value="1"/>
</dbReference>
<dbReference type="SMART" id="SM00530">
    <property type="entry name" value="HTH_XRE"/>
    <property type="match status" value="1"/>
</dbReference>
<dbReference type="AlphaFoldDB" id="A0A919T4R9"/>
<name>A0A919T4R9_9ACTN</name>
<dbReference type="RefSeq" id="WP_213004352.1">
    <property type="nucleotide sequence ID" value="NZ_BOQN01000002.1"/>
</dbReference>